<dbReference type="RefSeq" id="WP_153361954.1">
    <property type="nucleotide sequence ID" value="NZ_JABGDC010000181.1"/>
</dbReference>
<evidence type="ECO:0000313" key="2">
    <source>
        <dbReference type="EMBL" id="TWH75005.1"/>
    </source>
</evidence>
<proteinExistence type="predicted"/>
<dbReference type="AlphaFoldDB" id="A0A562IWM9"/>
<name>A0A562IWM9_9ACTN</name>
<keyword evidence="3" id="KW-1185">Reference proteome</keyword>
<gene>
    <name evidence="2" type="ORF">JD78_03555</name>
</gene>
<dbReference type="Proteomes" id="UP000321490">
    <property type="component" value="Unassembled WGS sequence"/>
</dbReference>
<reference evidence="2 3" key="1">
    <citation type="submission" date="2019-07" db="EMBL/GenBank/DDBJ databases">
        <title>R&amp;d 2014.</title>
        <authorList>
            <person name="Klenk H.-P."/>
        </authorList>
    </citation>
    <scope>NUCLEOTIDE SEQUENCE [LARGE SCALE GENOMIC DNA]</scope>
    <source>
        <strain evidence="2 3">DSM 45764</strain>
    </source>
</reference>
<feature type="coiled-coil region" evidence="1">
    <location>
        <begin position="21"/>
        <end position="48"/>
    </location>
</feature>
<dbReference type="EMBL" id="VLKF01000001">
    <property type="protein sequence ID" value="TWH75005.1"/>
    <property type="molecule type" value="Genomic_DNA"/>
</dbReference>
<keyword evidence="1" id="KW-0175">Coiled coil</keyword>
<organism evidence="2 3">
    <name type="scientific">Modestobacter roseus</name>
    <dbReference type="NCBI Taxonomy" id="1181884"/>
    <lineage>
        <taxon>Bacteria</taxon>
        <taxon>Bacillati</taxon>
        <taxon>Actinomycetota</taxon>
        <taxon>Actinomycetes</taxon>
        <taxon>Geodermatophilales</taxon>
        <taxon>Geodermatophilaceae</taxon>
        <taxon>Modestobacter</taxon>
    </lineage>
</organism>
<accession>A0A562IWM9</accession>
<feature type="coiled-coil region" evidence="1">
    <location>
        <begin position="76"/>
        <end position="130"/>
    </location>
</feature>
<dbReference type="OrthoDB" id="3540923at2"/>
<evidence type="ECO:0000256" key="1">
    <source>
        <dbReference type="SAM" id="Coils"/>
    </source>
</evidence>
<sequence>MTGLGEIDDRLAAAAERCRRLVHAQARAEQLAAEAAELDVRLAELADRAGAEADDVRALEGVSLSRVLAALRGSRAQDLDRERAEADAARLRLQEAVALRDRLDRQLDRVRAEEAELADAGAELAAATEAKDAWLQASGTPVGRRLLELAAERGQLGAESVEVEEALAAAGGARDALARVHDRLRSARSWSGWDTFLGGGALASSVKHDRLDQAAAAAADADQQLRALARELVDVPGAAVELPALGIGQLTRFVDIWFDNVFTDWQVGERIDASLARVDELRQLVDGVGAELDRRAADLHMRLGRLADERAALLR</sequence>
<comment type="caution">
    <text evidence="2">The sequence shown here is derived from an EMBL/GenBank/DDBJ whole genome shotgun (WGS) entry which is preliminary data.</text>
</comment>
<protein>
    <submittedName>
        <fullName evidence="2">Uncharacterized protein</fullName>
    </submittedName>
</protein>
<evidence type="ECO:0000313" key="3">
    <source>
        <dbReference type="Proteomes" id="UP000321490"/>
    </source>
</evidence>